<comment type="caution">
    <text evidence="7">The sequence shown here is derived from an EMBL/GenBank/DDBJ whole genome shotgun (WGS) entry which is preliminary data.</text>
</comment>
<feature type="region of interest" description="Disordered" evidence="5">
    <location>
        <begin position="56"/>
        <end position="96"/>
    </location>
</feature>
<evidence type="ECO:0000256" key="3">
    <source>
        <dbReference type="ARBA" id="ARBA00022490"/>
    </source>
</evidence>
<protein>
    <submittedName>
        <fullName evidence="7">H-NS family nucleoid-associated regulatory protein</fullName>
    </submittedName>
</protein>
<evidence type="ECO:0000256" key="4">
    <source>
        <dbReference type="ARBA" id="ARBA00023125"/>
    </source>
</evidence>
<dbReference type="Gene3D" id="4.10.430.30">
    <property type="match status" value="1"/>
</dbReference>
<organism evidence="7 8">
    <name type="scientific">Comamonas jiangduensis</name>
    <dbReference type="NCBI Taxonomy" id="1194168"/>
    <lineage>
        <taxon>Bacteria</taxon>
        <taxon>Pseudomonadati</taxon>
        <taxon>Pseudomonadota</taxon>
        <taxon>Betaproteobacteria</taxon>
        <taxon>Burkholderiales</taxon>
        <taxon>Comamonadaceae</taxon>
        <taxon>Comamonas</taxon>
    </lineage>
</organism>
<dbReference type="PANTHER" id="PTHR38097:SF2">
    <property type="entry name" value="DNA-BINDING PROTEIN STPA"/>
    <property type="match status" value="1"/>
</dbReference>
<keyword evidence="8" id="KW-1185">Reference proteome</keyword>
<evidence type="ECO:0000256" key="5">
    <source>
        <dbReference type="SAM" id="MobiDB-lite"/>
    </source>
</evidence>
<dbReference type="GeneID" id="300071372"/>
<comment type="similarity">
    <text evidence="2">Belongs to the histone-like protein H-NS family.</text>
</comment>
<proteinExistence type="inferred from homology"/>
<accession>A0ABV4IEQ4</accession>
<dbReference type="SMART" id="SM00528">
    <property type="entry name" value="HNS"/>
    <property type="match status" value="1"/>
</dbReference>
<comment type="subcellular location">
    <subcellularLocation>
        <location evidence="1">Cytoplasm</location>
        <location evidence="1">Nucleoid</location>
    </subcellularLocation>
</comment>
<reference evidence="7 8" key="1">
    <citation type="submission" date="2024-08" db="EMBL/GenBank/DDBJ databases">
        <authorList>
            <person name="Feng Z."/>
            <person name="Ronholm J."/>
        </authorList>
    </citation>
    <scope>NUCLEOTIDE SEQUENCE [LARGE SCALE GENOMIC DNA]</scope>
    <source>
        <strain evidence="7 8">4-AB0-8</strain>
    </source>
</reference>
<evidence type="ECO:0000259" key="6">
    <source>
        <dbReference type="SMART" id="SM00528"/>
    </source>
</evidence>
<feature type="compositionally biased region" description="Basic and acidic residues" evidence="5">
    <location>
        <begin position="87"/>
        <end position="96"/>
    </location>
</feature>
<evidence type="ECO:0000256" key="1">
    <source>
        <dbReference type="ARBA" id="ARBA00004453"/>
    </source>
</evidence>
<evidence type="ECO:0000256" key="2">
    <source>
        <dbReference type="ARBA" id="ARBA00010610"/>
    </source>
</evidence>
<feature type="domain" description="DNA-binding protein H-NS-like C-terminal" evidence="6">
    <location>
        <begin position="57"/>
        <end position="96"/>
    </location>
</feature>
<dbReference type="Proteomes" id="UP001567350">
    <property type="component" value="Unassembled WGS sequence"/>
</dbReference>
<gene>
    <name evidence="7" type="ORF">ACBP88_12860</name>
</gene>
<dbReference type="SUPFAM" id="SSF81273">
    <property type="entry name" value="H-NS histone-like proteins"/>
    <property type="match status" value="1"/>
</dbReference>
<evidence type="ECO:0000313" key="8">
    <source>
        <dbReference type="Proteomes" id="UP001567350"/>
    </source>
</evidence>
<sequence length="96" mass="10821">MSSYKELLKQREELEKQIQDARKRELAEAVSKVRALVDEYELTAADIFSPARAVRAGGAGSKVPPKYKNPATGETWTGRGKAPKWIQDQDRSKFEI</sequence>
<keyword evidence="3" id="KW-0963">Cytoplasm</keyword>
<dbReference type="PANTHER" id="PTHR38097">
    <property type="match status" value="1"/>
</dbReference>
<name>A0ABV4IEQ4_9BURK</name>
<evidence type="ECO:0000313" key="7">
    <source>
        <dbReference type="EMBL" id="MEZ2740325.1"/>
    </source>
</evidence>
<keyword evidence="4" id="KW-0238">DNA-binding</keyword>
<dbReference type="RefSeq" id="WP_174862795.1">
    <property type="nucleotide sequence ID" value="NZ_DALYTO010000003.1"/>
</dbReference>
<dbReference type="EMBL" id="JBGJLR010000015">
    <property type="protein sequence ID" value="MEZ2740325.1"/>
    <property type="molecule type" value="Genomic_DNA"/>
</dbReference>
<dbReference type="InterPro" id="IPR027444">
    <property type="entry name" value="H-NS_C_dom"/>
</dbReference>
<dbReference type="Pfam" id="PF00816">
    <property type="entry name" value="Histone_HNS"/>
    <property type="match status" value="1"/>
</dbReference>